<evidence type="ECO:0000256" key="1">
    <source>
        <dbReference type="ARBA" id="ARBA00004651"/>
    </source>
</evidence>
<reference evidence="9 10" key="1">
    <citation type="submission" date="2018-11" db="EMBL/GenBank/DDBJ databases">
        <title>Rhodococcus spongicola sp. nov. and Rhodococcus xishaensis sp. nov. from marine sponges.</title>
        <authorList>
            <person name="Li L."/>
            <person name="Lin H.W."/>
        </authorList>
    </citation>
    <scope>NUCLEOTIDE SEQUENCE [LARGE SCALE GENOMIC DNA]</scope>
    <source>
        <strain evidence="9 10">LHW50502</strain>
    </source>
</reference>
<evidence type="ECO:0000256" key="4">
    <source>
        <dbReference type="ARBA" id="ARBA00022989"/>
    </source>
</evidence>
<dbReference type="RefSeq" id="WP_127948443.1">
    <property type="nucleotide sequence ID" value="NZ_RKLN01000007.1"/>
</dbReference>
<feature type="transmembrane region" description="Helical" evidence="7">
    <location>
        <begin position="73"/>
        <end position="92"/>
    </location>
</feature>
<dbReference type="InterPro" id="IPR020846">
    <property type="entry name" value="MFS_dom"/>
</dbReference>
<accession>A0A3S3DXD9</accession>
<keyword evidence="5 7" id="KW-0472">Membrane</keyword>
<dbReference type="SUPFAM" id="SSF103473">
    <property type="entry name" value="MFS general substrate transporter"/>
    <property type="match status" value="1"/>
</dbReference>
<dbReference type="Pfam" id="PF07690">
    <property type="entry name" value="MFS_1"/>
    <property type="match status" value="1"/>
</dbReference>
<dbReference type="EMBL" id="RKLN01000007">
    <property type="protein sequence ID" value="RVW00399.1"/>
    <property type="molecule type" value="Genomic_DNA"/>
</dbReference>
<dbReference type="PANTHER" id="PTHR11662:SF399">
    <property type="entry name" value="FI19708P1-RELATED"/>
    <property type="match status" value="1"/>
</dbReference>
<dbReference type="PANTHER" id="PTHR11662">
    <property type="entry name" value="SOLUTE CARRIER FAMILY 17"/>
    <property type="match status" value="1"/>
</dbReference>
<comment type="caution">
    <text evidence="9">The sequence shown here is derived from an EMBL/GenBank/DDBJ whole genome shotgun (WGS) entry which is preliminary data.</text>
</comment>
<evidence type="ECO:0000256" key="2">
    <source>
        <dbReference type="ARBA" id="ARBA00022475"/>
    </source>
</evidence>
<dbReference type="InterPro" id="IPR000849">
    <property type="entry name" value="Sugar_P_transporter"/>
</dbReference>
<feature type="domain" description="Major facilitator superfamily (MFS) profile" evidence="8">
    <location>
        <begin position="7"/>
        <end position="414"/>
    </location>
</feature>
<keyword evidence="3 7" id="KW-0812">Transmembrane</keyword>
<dbReference type="Proteomes" id="UP000284333">
    <property type="component" value="Unassembled WGS sequence"/>
</dbReference>
<evidence type="ECO:0000313" key="10">
    <source>
        <dbReference type="Proteomes" id="UP000284333"/>
    </source>
</evidence>
<evidence type="ECO:0000256" key="5">
    <source>
        <dbReference type="ARBA" id="ARBA00023136"/>
    </source>
</evidence>
<evidence type="ECO:0000256" key="6">
    <source>
        <dbReference type="SAM" id="MobiDB-lite"/>
    </source>
</evidence>
<sequence>MKSRWLTIGIVLGLVVVNYIDRSAISYAASDLRDEFGISAGHYGVISSAFSIGYMLFALLSGPLVDRFGPRRVLIVGMFIWAAATALTPLAGGFIGLVLLRIFLGAGEAPCFPAATRIASRWLPIQERGKALALIGGVAVSGSLLVGGPILTQLIAFTGWKGMFVILGVAGVAWVFVALPWLKNSPSEASFVSEEELRYIREGQVEGEDTGHESKAEWGKVLRNRNLWVVGLGYFAWGFMFWVFMFWLPQYLEHSFGLSIQAIGAFSVAPWAAGVVGALAGGIIVDRVYKRTESIRSRFVIIGVALLLAGASVAPILFVPGNLTVALICISAGVGFGFITGGIWWVASIDAAPTQPGTAAGFADACFALAGIVAPTVVGFIVNQSGSYDGGFVVMSVLCLVGATAMLFFTEEQERHPTDSANPPDESADVEVSDRTVG</sequence>
<dbReference type="CDD" id="cd17319">
    <property type="entry name" value="MFS_ExuT_GudP_like"/>
    <property type="match status" value="1"/>
</dbReference>
<dbReference type="GO" id="GO:0022857">
    <property type="term" value="F:transmembrane transporter activity"/>
    <property type="evidence" value="ECO:0007669"/>
    <property type="project" value="InterPro"/>
</dbReference>
<feature type="transmembrane region" description="Helical" evidence="7">
    <location>
        <begin position="297"/>
        <end position="319"/>
    </location>
</feature>
<dbReference type="OrthoDB" id="4506232at2"/>
<dbReference type="GO" id="GO:0005886">
    <property type="term" value="C:plasma membrane"/>
    <property type="evidence" value="ECO:0007669"/>
    <property type="project" value="UniProtKB-SubCell"/>
</dbReference>
<comment type="subcellular location">
    <subcellularLocation>
        <location evidence="1">Cell membrane</location>
        <topology evidence="1">Multi-pass membrane protein</topology>
    </subcellularLocation>
</comment>
<dbReference type="Gene3D" id="1.20.1250.20">
    <property type="entry name" value="MFS general substrate transporter like domains"/>
    <property type="match status" value="2"/>
</dbReference>
<evidence type="ECO:0000256" key="3">
    <source>
        <dbReference type="ARBA" id="ARBA00022692"/>
    </source>
</evidence>
<protein>
    <submittedName>
        <fullName evidence="9">MFS transporter</fullName>
    </submittedName>
</protein>
<dbReference type="InterPro" id="IPR011701">
    <property type="entry name" value="MFS"/>
</dbReference>
<dbReference type="InterPro" id="IPR036259">
    <property type="entry name" value="MFS_trans_sf"/>
</dbReference>
<evidence type="ECO:0000256" key="7">
    <source>
        <dbReference type="SAM" id="Phobius"/>
    </source>
</evidence>
<feature type="transmembrane region" description="Helical" evidence="7">
    <location>
        <begin position="260"/>
        <end position="285"/>
    </location>
</feature>
<dbReference type="PROSITE" id="PS50850">
    <property type="entry name" value="MFS"/>
    <property type="match status" value="1"/>
</dbReference>
<proteinExistence type="predicted"/>
<feature type="transmembrane region" description="Helical" evidence="7">
    <location>
        <begin position="388"/>
        <end position="409"/>
    </location>
</feature>
<keyword evidence="2" id="KW-1003">Cell membrane</keyword>
<keyword evidence="10" id="KW-1185">Reference proteome</keyword>
<dbReference type="PIRSF" id="PIRSF002808">
    <property type="entry name" value="Hexose_phosphate_transp"/>
    <property type="match status" value="1"/>
</dbReference>
<evidence type="ECO:0000313" key="9">
    <source>
        <dbReference type="EMBL" id="RVW00399.1"/>
    </source>
</evidence>
<name>A0A3S3DXD9_9NOCA</name>
<feature type="transmembrane region" description="Helical" evidence="7">
    <location>
        <begin position="131"/>
        <end position="156"/>
    </location>
</feature>
<feature type="region of interest" description="Disordered" evidence="6">
    <location>
        <begin position="414"/>
        <end position="438"/>
    </location>
</feature>
<feature type="transmembrane region" description="Helical" evidence="7">
    <location>
        <begin position="38"/>
        <end position="61"/>
    </location>
</feature>
<gene>
    <name evidence="9" type="ORF">EF834_17245</name>
</gene>
<evidence type="ECO:0000259" key="8">
    <source>
        <dbReference type="PROSITE" id="PS50850"/>
    </source>
</evidence>
<feature type="transmembrane region" description="Helical" evidence="7">
    <location>
        <begin position="325"/>
        <end position="347"/>
    </location>
</feature>
<organism evidence="9 10">
    <name type="scientific">Rhodococcus spongiicola</name>
    <dbReference type="NCBI Taxonomy" id="2487352"/>
    <lineage>
        <taxon>Bacteria</taxon>
        <taxon>Bacillati</taxon>
        <taxon>Actinomycetota</taxon>
        <taxon>Actinomycetes</taxon>
        <taxon>Mycobacteriales</taxon>
        <taxon>Nocardiaceae</taxon>
        <taxon>Rhodococcus</taxon>
    </lineage>
</organism>
<dbReference type="InterPro" id="IPR050382">
    <property type="entry name" value="MFS_Na/Anion_cotransporter"/>
</dbReference>
<feature type="transmembrane region" description="Helical" evidence="7">
    <location>
        <begin position="359"/>
        <end position="382"/>
    </location>
</feature>
<feature type="transmembrane region" description="Helical" evidence="7">
    <location>
        <begin position="227"/>
        <end position="248"/>
    </location>
</feature>
<keyword evidence="4 7" id="KW-1133">Transmembrane helix</keyword>
<feature type="transmembrane region" description="Helical" evidence="7">
    <location>
        <begin position="162"/>
        <end position="182"/>
    </location>
</feature>
<dbReference type="AlphaFoldDB" id="A0A3S3DXD9"/>